<evidence type="ECO:0000256" key="2">
    <source>
        <dbReference type="ARBA" id="ARBA00022730"/>
    </source>
</evidence>
<dbReference type="InterPro" id="IPR012678">
    <property type="entry name" value="Ribosomal_uL23/eL15/eS24_sf"/>
</dbReference>
<evidence type="ECO:0000256" key="4">
    <source>
        <dbReference type="ARBA" id="ARBA00022980"/>
    </source>
</evidence>
<feature type="compositionally biased region" description="Basic and acidic residues" evidence="8">
    <location>
        <begin position="1"/>
        <end position="13"/>
    </location>
</feature>
<evidence type="ECO:0000256" key="7">
    <source>
        <dbReference type="RuleBase" id="RU003934"/>
    </source>
</evidence>
<keyword evidence="5 6" id="KW-0687">Ribonucleoprotein</keyword>
<dbReference type="NCBIfam" id="NF004359">
    <property type="entry name" value="PRK05738.1-3"/>
    <property type="match status" value="1"/>
</dbReference>
<reference evidence="9 10" key="1">
    <citation type="submission" date="2017-11" db="EMBL/GenBank/DDBJ databases">
        <title>Animal gut microbial communities from fecal samples from Wisconsin, USA.</title>
        <authorList>
            <person name="Neumann A."/>
        </authorList>
    </citation>
    <scope>NUCLEOTIDE SEQUENCE [LARGE SCALE GENOMIC DNA]</scope>
    <source>
        <strain evidence="9 10">UWS3</strain>
    </source>
</reference>
<evidence type="ECO:0000256" key="1">
    <source>
        <dbReference type="ARBA" id="ARBA00006700"/>
    </source>
</evidence>
<dbReference type="OrthoDB" id="9793353at2"/>
<dbReference type="GO" id="GO:0003735">
    <property type="term" value="F:structural constituent of ribosome"/>
    <property type="evidence" value="ECO:0007669"/>
    <property type="project" value="InterPro"/>
</dbReference>
<name>A0A2M9A6Z8_9BACT</name>
<dbReference type="NCBIfam" id="NF004363">
    <property type="entry name" value="PRK05738.2-4"/>
    <property type="match status" value="1"/>
</dbReference>
<keyword evidence="3 6" id="KW-0694">RNA-binding</keyword>
<feature type="region of interest" description="Disordered" evidence="8">
    <location>
        <begin position="1"/>
        <end position="22"/>
    </location>
</feature>
<sequence>MKELHEILKEPHITESSSKNMVNPRTGVHQYVFKVGLDATKQEIKNAIESRFGVKVDSVNTLINRGKMKRVRMAVGKKSNWKKAYITLKAGNKIAEFEGV</sequence>
<dbReference type="InterPro" id="IPR013025">
    <property type="entry name" value="Ribosomal_uL23-like"/>
</dbReference>
<evidence type="ECO:0000256" key="3">
    <source>
        <dbReference type="ARBA" id="ARBA00022884"/>
    </source>
</evidence>
<dbReference type="InterPro" id="IPR012677">
    <property type="entry name" value="Nucleotide-bd_a/b_plait_sf"/>
</dbReference>
<evidence type="ECO:0000313" key="10">
    <source>
        <dbReference type="Proteomes" id="UP000231134"/>
    </source>
</evidence>
<comment type="similarity">
    <text evidence="1 6 7">Belongs to the universal ribosomal protein uL23 family.</text>
</comment>
<dbReference type="PANTHER" id="PTHR11620">
    <property type="entry name" value="60S RIBOSOMAL PROTEIN L23A"/>
    <property type="match status" value="1"/>
</dbReference>
<dbReference type="RefSeq" id="WP_100425457.1">
    <property type="nucleotide sequence ID" value="NZ_JAQXKX010000028.1"/>
</dbReference>
<comment type="caution">
    <text evidence="9">The sequence shown here is derived from an EMBL/GenBank/DDBJ whole genome shotgun (WGS) entry which is preliminary data.</text>
</comment>
<accession>A0A2M9A6Z8</accession>
<keyword evidence="10" id="KW-1185">Reference proteome</keyword>
<comment type="subunit">
    <text evidence="6">Part of the 50S ribosomal subunit. Contacts protein L29, and trigger factor when it is bound to the ribosome.</text>
</comment>
<keyword evidence="4 6" id="KW-0689">Ribosomal protein</keyword>
<dbReference type="SUPFAM" id="SSF54189">
    <property type="entry name" value="Ribosomal proteins S24e, L23 and L15e"/>
    <property type="match status" value="1"/>
</dbReference>
<comment type="function">
    <text evidence="6">One of the early assembly proteins it binds 23S rRNA. One of the proteins that surrounds the polypeptide exit tunnel on the outside of the ribosome. Forms the main docking site for trigger factor binding to the ribosome.</text>
</comment>
<gene>
    <name evidence="6" type="primary">rplW</name>
    <name evidence="9" type="ORF">BGX16_1473</name>
</gene>
<dbReference type="GO" id="GO:0005840">
    <property type="term" value="C:ribosome"/>
    <property type="evidence" value="ECO:0007669"/>
    <property type="project" value="UniProtKB-KW"/>
</dbReference>
<dbReference type="GO" id="GO:0019843">
    <property type="term" value="F:rRNA binding"/>
    <property type="evidence" value="ECO:0007669"/>
    <property type="project" value="UniProtKB-UniRule"/>
</dbReference>
<dbReference type="HAMAP" id="MF_01369_B">
    <property type="entry name" value="Ribosomal_uL23_B"/>
    <property type="match status" value="1"/>
</dbReference>
<dbReference type="Proteomes" id="UP000231134">
    <property type="component" value="Unassembled WGS sequence"/>
</dbReference>
<dbReference type="AlphaFoldDB" id="A0A2M9A6Z8"/>
<evidence type="ECO:0000256" key="5">
    <source>
        <dbReference type="ARBA" id="ARBA00023274"/>
    </source>
</evidence>
<dbReference type="FunFam" id="3.30.70.330:FF:000001">
    <property type="entry name" value="50S ribosomal protein L23"/>
    <property type="match status" value="1"/>
</dbReference>
<dbReference type="Pfam" id="PF00276">
    <property type="entry name" value="Ribosomal_L23"/>
    <property type="match status" value="1"/>
</dbReference>
<dbReference type="Gene3D" id="3.30.70.330">
    <property type="match status" value="1"/>
</dbReference>
<dbReference type="InterPro" id="IPR001014">
    <property type="entry name" value="Ribosomal_uL23_CS"/>
</dbReference>
<dbReference type="GO" id="GO:0006412">
    <property type="term" value="P:translation"/>
    <property type="evidence" value="ECO:0007669"/>
    <property type="project" value="UniProtKB-UniRule"/>
</dbReference>
<evidence type="ECO:0000313" key="9">
    <source>
        <dbReference type="EMBL" id="PJJ41496.1"/>
    </source>
</evidence>
<proteinExistence type="inferred from homology"/>
<evidence type="ECO:0000256" key="8">
    <source>
        <dbReference type="SAM" id="MobiDB-lite"/>
    </source>
</evidence>
<organism evidence="9 10">
    <name type="scientific">Hallerella succinigenes</name>
    <dbReference type="NCBI Taxonomy" id="1896222"/>
    <lineage>
        <taxon>Bacteria</taxon>
        <taxon>Pseudomonadati</taxon>
        <taxon>Fibrobacterota</taxon>
        <taxon>Fibrobacteria</taxon>
        <taxon>Fibrobacterales</taxon>
        <taxon>Fibrobacteraceae</taxon>
        <taxon>Hallerella</taxon>
    </lineage>
</organism>
<dbReference type="GO" id="GO:1990904">
    <property type="term" value="C:ribonucleoprotein complex"/>
    <property type="evidence" value="ECO:0007669"/>
    <property type="project" value="UniProtKB-KW"/>
</dbReference>
<dbReference type="EMBL" id="PGEX01000001">
    <property type="protein sequence ID" value="PJJ41496.1"/>
    <property type="molecule type" value="Genomic_DNA"/>
</dbReference>
<keyword evidence="2 6" id="KW-0699">rRNA-binding</keyword>
<evidence type="ECO:0000256" key="6">
    <source>
        <dbReference type="HAMAP-Rule" id="MF_01369"/>
    </source>
</evidence>
<protein>
    <recommendedName>
        <fullName evidence="6">Large ribosomal subunit protein uL23</fullName>
    </recommendedName>
</protein>
<dbReference type="PROSITE" id="PS00050">
    <property type="entry name" value="RIBOSOMAL_L23"/>
    <property type="match status" value="1"/>
</dbReference>